<feature type="region of interest" description="Disordered" evidence="4">
    <location>
        <begin position="350"/>
        <end position="388"/>
    </location>
</feature>
<evidence type="ECO:0000259" key="5">
    <source>
        <dbReference type="PROSITE" id="PS50975"/>
    </source>
</evidence>
<keyword evidence="2 6" id="KW-0436">Ligase</keyword>
<dbReference type="InterPro" id="IPR011095">
    <property type="entry name" value="Dala_Dala_lig_C"/>
</dbReference>
<dbReference type="PROSITE" id="PS50975">
    <property type="entry name" value="ATP_GRASP"/>
    <property type="match status" value="1"/>
</dbReference>
<proteinExistence type="inferred from homology"/>
<dbReference type="AlphaFoldDB" id="A0A0K1P9C3"/>
<evidence type="ECO:0000256" key="3">
    <source>
        <dbReference type="PROSITE-ProRule" id="PRU00409"/>
    </source>
</evidence>
<keyword evidence="7" id="KW-1185">Reference proteome</keyword>
<evidence type="ECO:0000256" key="1">
    <source>
        <dbReference type="ARBA" id="ARBA00010871"/>
    </source>
</evidence>
<dbReference type="GO" id="GO:0008716">
    <property type="term" value="F:D-alanine-D-alanine ligase activity"/>
    <property type="evidence" value="ECO:0007669"/>
    <property type="project" value="InterPro"/>
</dbReference>
<keyword evidence="3" id="KW-0067">ATP-binding</keyword>
<protein>
    <submittedName>
        <fullName evidence="6">D-alanine--D-alanine ligase</fullName>
    </submittedName>
</protein>
<evidence type="ECO:0000313" key="7">
    <source>
        <dbReference type="Proteomes" id="UP000055590"/>
    </source>
</evidence>
<dbReference type="Proteomes" id="UP000055590">
    <property type="component" value="Chromosome"/>
</dbReference>
<name>A0A0K1P9C3_9BACT</name>
<dbReference type="InterPro" id="IPR011761">
    <property type="entry name" value="ATP-grasp"/>
</dbReference>
<sequence>MIGSPFPRAPMKITVLYNRDYESDGSQASDPGHEARAEIEGVAQAVESALRRIPGVETRLLPCRGTSLRFAEDLRADPPDLVFNLCESLAGDSRGELAVPAILESLGIPYTGSSSVALALALHKQKAKELLRGVGVPVPDGRVVRRPPDLDGWDAAFPLMVKPAREDASVGISPASVVHDREALERRVRHVLDTHRQEAIVERYVEGRELYVALLGNDPPEVLPITEIDFSELPATLPRIVTYDAKWVPGSVEDRGTRPHLAEITDPEVRARVEHVARETFRTLELRDYGRVDLRLDADGTPWVIDVNANCALAPDAGYARAAAAIGLPYDAMIARLVEVAIERLHADPSWKAERPAPARRPPSQHRELHGGGGELRNRAHRARRGRS</sequence>
<dbReference type="GO" id="GO:0005524">
    <property type="term" value="F:ATP binding"/>
    <property type="evidence" value="ECO:0007669"/>
    <property type="project" value="UniProtKB-UniRule"/>
</dbReference>
<dbReference type="InterPro" id="IPR013815">
    <property type="entry name" value="ATP_grasp_subdomain_1"/>
</dbReference>
<dbReference type="PANTHER" id="PTHR23132:SF23">
    <property type="entry name" value="D-ALANINE--D-ALANINE LIGASE B"/>
    <property type="match status" value="1"/>
</dbReference>
<dbReference type="Pfam" id="PF07478">
    <property type="entry name" value="Dala_Dala_lig_C"/>
    <property type="match status" value="1"/>
</dbReference>
<dbReference type="SUPFAM" id="SSF56059">
    <property type="entry name" value="Glutathione synthetase ATP-binding domain-like"/>
    <property type="match status" value="1"/>
</dbReference>
<comment type="similarity">
    <text evidence="1">Belongs to the D-alanine--D-alanine ligase family.</text>
</comment>
<feature type="compositionally biased region" description="Basic residues" evidence="4">
    <location>
        <begin position="379"/>
        <end position="388"/>
    </location>
</feature>
<keyword evidence="3" id="KW-0547">Nucleotide-binding</keyword>
<evidence type="ECO:0000313" key="6">
    <source>
        <dbReference type="EMBL" id="AKU90120.1"/>
    </source>
</evidence>
<dbReference type="STRING" id="1391653.AKJ08_0507"/>
<accession>A0A0K1P9C3</accession>
<evidence type="ECO:0000256" key="4">
    <source>
        <dbReference type="SAM" id="MobiDB-lite"/>
    </source>
</evidence>
<dbReference type="Gene3D" id="3.30.1490.20">
    <property type="entry name" value="ATP-grasp fold, A domain"/>
    <property type="match status" value="1"/>
</dbReference>
<dbReference type="PANTHER" id="PTHR23132">
    <property type="entry name" value="D-ALANINE--D-ALANINE LIGASE"/>
    <property type="match status" value="1"/>
</dbReference>
<organism evidence="6 7">
    <name type="scientific">Vulgatibacter incomptus</name>
    <dbReference type="NCBI Taxonomy" id="1391653"/>
    <lineage>
        <taxon>Bacteria</taxon>
        <taxon>Pseudomonadati</taxon>
        <taxon>Myxococcota</taxon>
        <taxon>Myxococcia</taxon>
        <taxon>Myxococcales</taxon>
        <taxon>Cystobacterineae</taxon>
        <taxon>Vulgatibacteraceae</taxon>
        <taxon>Vulgatibacter</taxon>
    </lineage>
</organism>
<dbReference type="KEGG" id="vin:AKJ08_0507"/>
<dbReference type="GO" id="GO:0046872">
    <property type="term" value="F:metal ion binding"/>
    <property type="evidence" value="ECO:0007669"/>
    <property type="project" value="InterPro"/>
</dbReference>
<gene>
    <name evidence="6" type="ORF">AKJ08_0507</name>
</gene>
<dbReference type="EMBL" id="CP012332">
    <property type="protein sequence ID" value="AKU90120.1"/>
    <property type="molecule type" value="Genomic_DNA"/>
</dbReference>
<feature type="domain" description="ATP-grasp" evidence="5">
    <location>
        <begin position="128"/>
        <end position="339"/>
    </location>
</feature>
<dbReference type="Gene3D" id="3.30.470.20">
    <property type="entry name" value="ATP-grasp fold, B domain"/>
    <property type="match status" value="1"/>
</dbReference>
<reference evidence="6 7" key="1">
    <citation type="submission" date="2015-08" db="EMBL/GenBank/DDBJ databases">
        <authorList>
            <person name="Babu N.S."/>
            <person name="Beckwith C.J."/>
            <person name="Beseler K.G."/>
            <person name="Brison A."/>
            <person name="Carone J.V."/>
            <person name="Caskin T.P."/>
            <person name="Diamond M."/>
            <person name="Durham M.E."/>
            <person name="Foxe J.M."/>
            <person name="Go M."/>
            <person name="Henderson B.A."/>
            <person name="Jones I.B."/>
            <person name="McGettigan J.A."/>
            <person name="Micheletti S.J."/>
            <person name="Nasrallah M.E."/>
            <person name="Ortiz D."/>
            <person name="Piller C.R."/>
            <person name="Privatt S.R."/>
            <person name="Schneider S.L."/>
            <person name="Sharp S."/>
            <person name="Smith T.C."/>
            <person name="Stanton J.D."/>
            <person name="Ullery H.E."/>
            <person name="Wilson R.J."/>
            <person name="Serrano M.G."/>
            <person name="Buck G."/>
            <person name="Lee V."/>
            <person name="Wang Y."/>
            <person name="Carvalho R."/>
            <person name="Voegtly L."/>
            <person name="Shi R."/>
            <person name="Duckworth R."/>
            <person name="Johnson A."/>
            <person name="Loviza R."/>
            <person name="Walstead R."/>
            <person name="Shah Z."/>
            <person name="Kiflezghi M."/>
            <person name="Wade K."/>
            <person name="Ball S.L."/>
            <person name="Bradley K.W."/>
            <person name="Asai D.J."/>
            <person name="Bowman C.A."/>
            <person name="Russell D.A."/>
            <person name="Pope W.H."/>
            <person name="Jacobs-Sera D."/>
            <person name="Hendrix R.W."/>
            <person name="Hatfull G.F."/>
        </authorList>
    </citation>
    <scope>NUCLEOTIDE SEQUENCE [LARGE SCALE GENOMIC DNA]</scope>
    <source>
        <strain evidence="6 7">DSM 27710</strain>
    </source>
</reference>
<evidence type="ECO:0000256" key="2">
    <source>
        <dbReference type="ARBA" id="ARBA00022598"/>
    </source>
</evidence>